<name>A0A9Q0WZF4_SALPP</name>
<evidence type="ECO:0000259" key="1">
    <source>
        <dbReference type="Pfam" id="PF19273"/>
    </source>
</evidence>
<dbReference type="EMBL" id="JAPFFK010000002">
    <property type="protein sequence ID" value="KAJ6775281.1"/>
    <property type="molecule type" value="Genomic_DNA"/>
</dbReference>
<proteinExistence type="predicted"/>
<reference evidence="2" key="1">
    <citation type="submission" date="2022-11" db="EMBL/GenBank/DDBJ databases">
        <authorList>
            <person name="Hyden B.L."/>
            <person name="Feng K."/>
            <person name="Yates T."/>
            <person name="Jawdy S."/>
            <person name="Smart L.B."/>
            <person name="Muchero W."/>
        </authorList>
    </citation>
    <scope>NUCLEOTIDE SEQUENCE</scope>
    <source>
        <tissue evidence="2">Shoot tip</tissue>
    </source>
</reference>
<sequence>MFRRSFCWCGTNGEYTVNGVQTCKAACSCSFSTSGKRCRMEMWEAWLENLLHPLFIHAQQALNFSWSSLLNEDKAKVQDFHGVLSGADLKEEAMEEKLLRDLT</sequence>
<keyword evidence="3" id="KW-1185">Reference proteome</keyword>
<protein>
    <submittedName>
        <fullName evidence="2">EXPORTIN-5</fullName>
    </submittedName>
</protein>
<dbReference type="Proteomes" id="UP001151532">
    <property type="component" value="Chromosome 5"/>
</dbReference>
<reference evidence="2" key="2">
    <citation type="journal article" date="2023" name="Int. J. Mol. Sci.">
        <title>De Novo Assembly and Annotation of 11 Diverse Shrub Willow (Salix) Genomes Reveals Novel Gene Organization in Sex-Linked Regions.</title>
        <authorList>
            <person name="Hyden B."/>
            <person name="Feng K."/>
            <person name="Yates T.B."/>
            <person name="Jawdy S."/>
            <person name="Cereghino C."/>
            <person name="Smart L.B."/>
            <person name="Muchero W."/>
        </authorList>
    </citation>
    <scope>NUCLEOTIDE SEQUENCE</scope>
    <source>
        <tissue evidence="2">Shoot tip</tissue>
    </source>
</reference>
<evidence type="ECO:0000313" key="2">
    <source>
        <dbReference type="EMBL" id="KAJ6775281.1"/>
    </source>
</evidence>
<dbReference type="Pfam" id="PF19273">
    <property type="entry name" value="Exportin-5"/>
    <property type="match status" value="1"/>
</dbReference>
<feature type="domain" description="Exportin-5 C-terminal" evidence="1">
    <location>
        <begin position="36"/>
        <end position="103"/>
    </location>
</feature>
<dbReference type="Gene3D" id="1.25.10.10">
    <property type="entry name" value="Leucine-rich Repeat Variant"/>
    <property type="match status" value="1"/>
</dbReference>
<dbReference type="InterPro" id="IPR011989">
    <property type="entry name" value="ARM-like"/>
</dbReference>
<dbReference type="OrthoDB" id="10490501at2759"/>
<accession>A0A9Q0WZF4</accession>
<evidence type="ECO:0000313" key="3">
    <source>
        <dbReference type="Proteomes" id="UP001151532"/>
    </source>
</evidence>
<dbReference type="AlphaFoldDB" id="A0A9Q0WZF4"/>
<comment type="caution">
    <text evidence="2">The sequence shown here is derived from an EMBL/GenBank/DDBJ whole genome shotgun (WGS) entry which is preliminary data.</text>
</comment>
<dbReference type="InterPro" id="IPR045478">
    <property type="entry name" value="Exportin-5_C"/>
</dbReference>
<organism evidence="2 3">
    <name type="scientific">Salix purpurea</name>
    <name type="common">Purple osier willow</name>
    <dbReference type="NCBI Taxonomy" id="77065"/>
    <lineage>
        <taxon>Eukaryota</taxon>
        <taxon>Viridiplantae</taxon>
        <taxon>Streptophyta</taxon>
        <taxon>Embryophyta</taxon>
        <taxon>Tracheophyta</taxon>
        <taxon>Spermatophyta</taxon>
        <taxon>Magnoliopsida</taxon>
        <taxon>eudicotyledons</taxon>
        <taxon>Gunneridae</taxon>
        <taxon>Pentapetalae</taxon>
        <taxon>rosids</taxon>
        <taxon>fabids</taxon>
        <taxon>Malpighiales</taxon>
        <taxon>Salicaceae</taxon>
        <taxon>Saliceae</taxon>
        <taxon>Salix</taxon>
    </lineage>
</organism>
<gene>
    <name evidence="2" type="ORF">OIU79_018456</name>
</gene>